<dbReference type="OMA" id="WNAQENW"/>
<dbReference type="VEuPathDB" id="FungiDB:CC1G_13257"/>
<dbReference type="RefSeq" id="XP_001841525.1">
    <property type="nucleotide sequence ID" value="XM_001841473.1"/>
</dbReference>
<evidence type="ECO:0000313" key="3">
    <source>
        <dbReference type="EMBL" id="EAU80293.1"/>
    </source>
</evidence>
<feature type="chain" id="PRO_5002725236" description="DUF8021 domain-containing protein" evidence="1">
    <location>
        <begin position="22"/>
        <end position="282"/>
    </location>
</feature>
<dbReference type="InParanoid" id="A8PI68"/>
<keyword evidence="4" id="KW-1185">Reference proteome</keyword>
<evidence type="ECO:0000313" key="4">
    <source>
        <dbReference type="Proteomes" id="UP000001861"/>
    </source>
</evidence>
<protein>
    <recommendedName>
        <fullName evidence="2">DUF8021 domain-containing protein</fullName>
    </recommendedName>
</protein>
<accession>A8PI68</accession>
<dbReference type="OrthoDB" id="3515051at2759"/>
<feature type="signal peptide" evidence="1">
    <location>
        <begin position="1"/>
        <end position="21"/>
    </location>
</feature>
<dbReference type="InterPro" id="IPR058334">
    <property type="entry name" value="DUF8021"/>
</dbReference>
<keyword evidence="1" id="KW-0732">Signal</keyword>
<comment type="caution">
    <text evidence="3">The sequence shown here is derived from an EMBL/GenBank/DDBJ whole genome shotgun (WGS) entry which is preliminary data.</text>
</comment>
<reference evidence="3 4" key="1">
    <citation type="journal article" date="2010" name="Proc. Natl. Acad. Sci. U.S.A.">
        <title>Insights into evolution of multicellular fungi from the assembled chromosomes of the mushroom Coprinopsis cinerea (Coprinus cinereus).</title>
        <authorList>
            <person name="Stajich J.E."/>
            <person name="Wilke S.K."/>
            <person name="Ahren D."/>
            <person name="Au C.H."/>
            <person name="Birren B.W."/>
            <person name="Borodovsky M."/>
            <person name="Burns C."/>
            <person name="Canback B."/>
            <person name="Casselton L.A."/>
            <person name="Cheng C.K."/>
            <person name="Deng J."/>
            <person name="Dietrich F.S."/>
            <person name="Fargo D.C."/>
            <person name="Farman M.L."/>
            <person name="Gathman A.C."/>
            <person name="Goldberg J."/>
            <person name="Guigo R."/>
            <person name="Hoegger P.J."/>
            <person name="Hooker J.B."/>
            <person name="Huggins A."/>
            <person name="James T.Y."/>
            <person name="Kamada T."/>
            <person name="Kilaru S."/>
            <person name="Kodira C."/>
            <person name="Kues U."/>
            <person name="Kupfer D."/>
            <person name="Kwan H.S."/>
            <person name="Lomsadze A."/>
            <person name="Li W."/>
            <person name="Lilly W.W."/>
            <person name="Ma L.J."/>
            <person name="Mackey A.J."/>
            <person name="Manning G."/>
            <person name="Martin F."/>
            <person name="Muraguchi H."/>
            <person name="Natvig D.O."/>
            <person name="Palmerini H."/>
            <person name="Ramesh M.A."/>
            <person name="Rehmeyer C.J."/>
            <person name="Roe B.A."/>
            <person name="Shenoy N."/>
            <person name="Stanke M."/>
            <person name="Ter-Hovhannisyan V."/>
            <person name="Tunlid A."/>
            <person name="Velagapudi R."/>
            <person name="Vision T.J."/>
            <person name="Zeng Q."/>
            <person name="Zolan M.E."/>
            <person name="Pukkila P.J."/>
        </authorList>
    </citation>
    <scope>NUCLEOTIDE SEQUENCE [LARGE SCALE GENOMIC DNA]</scope>
    <source>
        <strain evidence="4">Okayama-7 / 130 / ATCC MYA-4618 / FGSC 9003</strain>
    </source>
</reference>
<dbReference type="eggNOG" id="ENOG502SI05">
    <property type="taxonomic scope" value="Eukaryota"/>
</dbReference>
<feature type="domain" description="DUF8021" evidence="2">
    <location>
        <begin position="162"/>
        <end position="267"/>
    </location>
</feature>
<dbReference type="KEGG" id="cci:CC1G_13257"/>
<evidence type="ECO:0000259" key="2">
    <source>
        <dbReference type="Pfam" id="PF26061"/>
    </source>
</evidence>
<dbReference type="GeneID" id="6018230"/>
<name>A8PI68_COPC7</name>
<organism evidence="3 4">
    <name type="scientific">Coprinopsis cinerea (strain Okayama-7 / 130 / ATCC MYA-4618 / FGSC 9003)</name>
    <name type="common">Inky cap fungus</name>
    <name type="synonym">Hormographiella aspergillata</name>
    <dbReference type="NCBI Taxonomy" id="240176"/>
    <lineage>
        <taxon>Eukaryota</taxon>
        <taxon>Fungi</taxon>
        <taxon>Dikarya</taxon>
        <taxon>Basidiomycota</taxon>
        <taxon>Agaricomycotina</taxon>
        <taxon>Agaricomycetes</taxon>
        <taxon>Agaricomycetidae</taxon>
        <taxon>Agaricales</taxon>
        <taxon>Agaricineae</taxon>
        <taxon>Psathyrellaceae</taxon>
        <taxon>Coprinopsis</taxon>
    </lineage>
</organism>
<dbReference type="Pfam" id="PF26061">
    <property type="entry name" value="DUF8021"/>
    <property type="match status" value="1"/>
</dbReference>
<sequence>MFSMLSSFVLALAALAPTAQAHCDRSFLESITANYVAAQTAGRVNSLNISSSAVYTENFQPTDITTGILSQPLKIDSVKSIHDTVSCSAFTELIVTDPTHPYVIGTQIRLGSSHDKGRTPSKDLEIVKVETIVTDEGDWLFNATGTLYWASQESWDPIPLEKQDTRETLQAAADAYLDKFKDNSVQVPFNIPCARLEGGLYTGQGLPTDSCDLGFPTGIDMLNRRYVIDPLYGAIEVMFNFGGPTSSPDSHLFRLENGKIRYAHTMTVLKCPGMLPEDPCNA</sequence>
<dbReference type="STRING" id="240176.A8PI68"/>
<dbReference type="EMBL" id="AACS02000024">
    <property type="protein sequence ID" value="EAU80293.1"/>
    <property type="molecule type" value="Genomic_DNA"/>
</dbReference>
<proteinExistence type="predicted"/>
<dbReference type="AlphaFoldDB" id="A8PI68"/>
<dbReference type="Proteomes" id="UP000001861">
    <property type="component" value="Unassembled WGS sequence"/>
</dbReference>
<evidence type="ECO:0000256" key="1">
    <source>
        <dbReference type="SAM" id="SignalP"/>
    </source>
</evidence>
<gene>
    <name evidence="3" type="ORF">CC1G_13257</name>
</gene>